<evidence type="ECO:0000256" key="1">
    <source>
        <dbReference type="ARBA" id="ARBA00004123"/>
    </source>
</evidence>
<dbReference type="CDD" id="cd02440">
    <property type="entry name" value="AdoMet_MTases"/>
    <property type="match status" value="1"/>
</dbReference>
<dbReference type="EC" id="2.1.1.85" evidence="3"/>
<name>A0A1B0D963_PHLPP</name>
<comment type="subcellular location">
    <subcellularLocation>
        <location evidence="2">Cytoplasm</location>
    </subcellularLocation>
    <subcellularLocation>
        <location evidence="1">Nucleus</location>
    </subcellularLocation>
</comment>
<keyword evidence="4" id="KW-0963">Cytoplasm</keyword>
<reference evidence="11" key="1">
    <citation type="submission" date="2022-08" db="UniProtKB">
        <authorList>
            <consortium name="EnsemblMetazoa"/>
        </authorList>
    </citation>
    <scope>IDENTIFICATION</scope>
    <source>
        <strain evidence="11">Israel</strain>
    </source>
</reference>
<accession>A0A1B0D963</accession>
<feature type="compositionally biased region" description="Polar residues" evidence="10">
    <location>
        <begin position="1"/>
        <end position="17"/>
    </location>
</feature>
<keyword evidence="8" id="KW-0539">Nucleus</keyword>
<dbReference type="EMBL" id="AJVK01004244">
    <property type="status" value="NOT_ANNOTATED_CDS"/>
    <property type="molecule type" value="Genomic_DNA"/>
</dbReference>
<evidence type="ECO:0000256" key="6">
    <source>
        <dbReference type="ARBA" id="ARBA00022679"/>
    </source>
</evidence>
<dbReference type="VEuPathDB" id="VectorBase:PPAI004175"/>
<protein>
    <recommendedName>
        <fullName evidence="3">protein-histidine N-methyltransferase</fullName>
        <ecNumber evidence="3">2.1.1.85</ecNumber>
    </recommendedName>
</protein>
<evidence type="ECO:0000256" key="8">
    <source>
        <dbReference type="ARBA" id="ARBA00023242"/>
    </source>
</evidence>
<evidence type="ECO:0000313" key="12">
    <source>
        <dbReference type="Proteomes" id="UP000092462"/>
    </source>
</evidence>
<dbReference type="GO" id="GO:0032259">
    <property type="term" value="P:methylation"/>
    <property type="evidence" value="ECO:0007669"/>
    <property type="project" value="UniProtKB-KW"/>
</dbReference>
<organism evidence="11 12">
    <name type="scientific">Phlebotomus papatasi</name>
    <name type="common">Sandfly</name>
    <dbReference type="NCBI Taxonomy" id="29031"/>
    <lineage>
        <taxon>Eukaryota</taxon>
        <taxon>Metazoa</taxon>
        <taxon>Ecdysozoa</taxon>
        <taxon>Arthropoda</taxon>
        <taxon>Hexapoda</taxon>
        <taxon>Insecta</taxon>
        <taxon>Pterygota</taxon>
        <taxon>Neoptera</taxon>
        <taxon>Endopterygota</taxon>
        <taxon>Diptera</taxon>
        <taxon>Nematocera</taxon>
        <taxon>Psychodoidea</taxon>
        <taxon>Psychodidae</taxon>
        <taxon>Phlebotomus</taxon>
        <taxon>Phlebotomus</taxon>
    </lineage>
</organism>
<dbReference type="PANTHER" id="PTHR14614:SF39">
    <property type="entry name" value="HISTIDINE PROTEIN METHYLTRANSFERASE 1 HOMOLOG"/>
    <property type="match status" value="1"/>
</dbReference>
<dbReference type="EnsemblMetazoa" id="PPAI004175-RA">
    <property type="protein sequence ID" value="PPAI004175-PA"/>
    <property type="gene ID" value="PPAI004175"/>
</dbReference>
<dbReference type="GO" id="GO:0018064">
    <property type="term" value="F:protein-L-histidine N-tele-methyltransferase activity"/>
    <property type="evidence" value="ECO:0007669"/>
    <property type="project" value="UniProtKB-EC"/>
</dbReference>
<evidence type="ECO:0000256" key="5">
    <source>
        <dbReference type="ARBA" id="ARBA00022603"/>
    </source>
</evidence>
<dbReference type="OrthoDB" id="1723750at2759"/>
<keyword evidence="7" id="KW-0949">S-adenosyl-L-methionine</keyword>
<dbReference type="InterPro" id="IPR019410">
    <property type="entry name" value="Methyltransf_16"/>
</dbReference>
<evidence type="ECO:0000256" key="7">
    <source>
        <dbReference type="ARBA" id="ARBA00022691"/>
    </source>
</evidence>
<dbReference type="GO" id="GO:0005737">
    <property type="term" value="C:cytoplasm"/>
    <property type="evidence" value="ECO:0007669"/>
    <property type="project" value="UniProtKB-SubCell"/>
</dbReference>
<evidence type="ECO:0000256" key="9">
    <source>
        <dbReference type="ARBA" id="ARBA00038126"/>
    </source>
</evidence>
<dbReference type="GeneID" id="129810175"/>
<comment type="similarity">
    <text evidence="9">Belongs to the methyltransferase superfamily. METTL18 family.</text>
</comment>
<dbReference type="RefSeq" id="XP_055716466.1">
    <property type="nucleotide sequence ID" value="XM_055860491.1"/>
</dbReference>
<feature type="compositionally biased region" description="Basic and acidic residues" evidence="10">
    <location>
        <begin position="18"/>
        <end position="32"/>
    </location>
</feature>
<dbReference type="KEGG" id="ppap:129810175"/>
<dbReference type="InterPro" id="IPR029063">
    <property type="entry name" value="SAM-dependent_MTases_sf"/>
</dbReference>
<keyword evidence="12" id="KW-1185">Reference proteome</keyword>
<dbReference type="SUPFAM" id="SSF53335">
    <property type="entry name" value="S-adenosyl-L-methionine-dependent methyltransferases"/>
    <property type="match status" value="1"/>
</dbReference>
<evidence type="ECO:0000256" key="10">
    <source>
        <dbReference type="SAM" id="MobiDB-lite"/>
    </source>
</evidence>
<evidence type="ECO:0000313" key="11">
    <source>
        <dbReference type="EnsemblMetazoa" id="PPAI004175-PA"/>
    </source>
</evidence>
<proteinExistence type="inferred from homology"/>
<evidence type="ECO:0000256" key="2">
    <source>
        <dbReference type="ARBA" id="ARBA00004496"/>
    </source>
</evidence>
<dbReference type="Pfam" id="PF10294">
    <property type="entry name" value="Methyltransf_16"/>
    <property type="match status" value="1"/>
</dbReference>
<dbReference type="Gene3D" id="3.40.50.150">
    <property type="entry name" value="Vaccinia Virus protein VP39"/>
    <property type="match status" value="1"/>
</dbReference>
<keyword evidence="6" id="KW-0808">Transferase</keyword>
<evidence type="ECO:0000256" key="3">
    <source>
        <dbReference type="ARBA" id="ARBA00012533"/>
    </source>
</evidence>
<sequence>MFQFNFTVENTPDSGETVSEKEPKTEDKHAEPHVLASEEVVPDSSSLDDGSGQATAFISRDVEVFMLESVGSENDQAGSSDKEASHTDLIPGVYEGGFKIWECTQDLADYMIDNLGEELEGKDVLEVGCGAGVLGIIALKLGAAKCHFQDYNKDVLQKFTIPNVLLNAEVDEKVSIDKCQFYSGDWKSYSEVTGDRMFDIILTSETIYNPENNQKLIDLFMNKLRQGGKVLLAAKTYYFGVGGGLRQFEGLLGRKMNSMVVWKNCKGIKREIIKIEHI</sequence>
<evidence type="ECO:0000256" key="4">
    <source>
        <dbReference type="ARBA" id="ARBA00022490"/>
    </source>
</evidence>
<dbReference type="Proteomes" id="UP000092462">
    <property type="component" value="Unassembled WGS sequence"/>
</dbReference>
<dbReference type="PANTHER" id="PTHR14614">
    <property type="entry name" value="HEPATOCELLULAR CARCINOMA-ASSOCIATED ANTIGEN"/>
    <property type="match status" value="1"/>
</dbReference>
<keyword evidence="5" id="KW-0489">Methyltransferase</keyword>
<dbReference type="AlphaFoldDB" id="A0A1B0D963"/>
<feature type="region of interest" description="Disordered" evidence="10">
    <location>
        <begin position="1"/>
        <end position="49"/>
    </location>
</feature>
<dbReference type="GO" id="GO:0005634">
    <property type="term" value="C:nucleus"/>
    <property type="evidence" value="ECO:0007669"/>
    <property type="project" value="UniProtKB-SubCell"/>
</dbReference>
<dbReference type="VEuPathDB" id="VectorBase:PPAPM1_011522"/>